<reference evidence="1" key="1">
    <citation type="submission" date="2020-11" db="EMBL/GenBank/DDBJ databases">
        <authorList>
            <consortium name="DOE Joint Genome Institute"/>
            <person name="Ahrendt S."/>
            <person name="Riley R."/>
            <person name="Andreopoulos W."/>
            <person name="Labutti K."/>
            <person name="Pangilinan J."/>
            <person name="Ruiz-Duenas F.J."/>
            <person name="Barrasa J.M."/>
            <person name="Sanchez-Garcia M."/>
            <person name="Camarero S."/>
            <person name="Miyauchi S."/>
            <person name="Serrano A."/>
            <person name="Linde D."/>
            <person name="Babiker R."/>
            <person name="Drula E."/>
            <person name="Ayuso-Fernandez I."/>
            <person name="Pacheco R."/>
            <person name="Padilla G."/>
            <person name="Ferreira P."/>
            <person name="Barriuso J."/>
            <person name="Kellner H."/>
            <person name="Castanera R."/>
            <person name="Alfaro M."/>
            <person name="Ramirez L."/>
            <person name="Pisabarro A.G."/>
            <person name="Kuo A."/>
            <person name="Tritt A."/>
            <person name="Lipzen A."/>
            <person name="He G."/>
            <person name="Yan M."/>
            <person name="Ng V."/>
            <person name="Cullen D."/>
            <person name="Martin F."/>
            <person name="Rosso M.-N."/>
            <person name="Henrissat B."/>
            <person name="Hibbett D."/>
            <person name="Martinez A.T."/>
            <person name="Grigoriev I.V."/>
        </authorList>
    </citation>
    <scope>NUCLEOTIDE SEQUENCE</scope>
    <source>
        <strain evidence="1">CBS 506.95</strain>
    </source>
</reference>
<organism evidence="1 2">
    <name type="scientific">Crepidotus variabilis</name>
    <dbReference type="NCBI Taxonomy" id="179855"/>
    <lineage>
        <taxon>Eukaryota</taxon>
        <taxon>Fungi</taxon>
        <taxon>Dikarya</taxon>
        <taxon>Basidiomycota</taxon>
        <taxon>Agaricomycotina</taxon>
        <taxon>Agaricomycetes</taxon>
        <taxon>Agaricomycetidae</taxon>
        <taxon>Agaricales</taxon>
        <taxon>Agaricineae</taxon>
        <taxon>Crepidotaceae</taxon>
        <taxon>Crepidotus</taxon>
    </lineage>
</organism>
<protein>
    <submittedName>
        <fullName evidence="1">Uncharacterized protein</fullName>
    </submittedName>
</protein>
<dbReference type="AlphaFoldDB" id="A0A9P6ECJ4"/>
<dbReference type="OrthoDB" id="3236341at2759"/>
<dbReference type="EMBL" id="MU157869">
    <property type="protein sequence ID" value="KAF9526611.1"/>
    <property type="molecule type" value="Genomic_DNA"/>
</dbReference>
<evidence type="ECO:0000313" key="2">
    <source>
        <dbReference type="Proteomes" id="UP000807306"/>
    </source>
</evidence>
<gene>
    <name evidence="1" type="ORF">CPB83DRAFT_837217</name>
</gene>
<proteinExistence type="predicted"/>
<dbReference type="Proteomes" id="UP000807306">
    <property type="component" value="Unassembled WGS sequence"/>
</dbReference>
<name>A0A9P6ECJ4_9AGAR</name>
<comment type="caution">
    <text evidence="1">The sequence shown here is derived from an EMBL/GenBank/DDBJ whole genome shotgun (WGS) entry which is preliminary data.</text>
</comment>
<sequence>MGRPYDVIDKKNIRTRNHARIGAQIKASRGKTASTGTSIYDLALAILNNSSDVLINVPLCARLALLRLKYTDSSKYWDTVDLQLAEIRDKAANNAVKITRAFTRLLTNDRALYGDETSYTIPEGDDSLPDA</sequence>
<keyword evidence="2" id="KW-1185">Reference proteome</keyword>
<evidence type="ECO:0000313" key="1">
    <source>
        <dbReference type="EMBL" id="KAF9526611.1"/>
    </source>
</evidence>
<accession>A0A9P6ECJ4</accession>